<name>A0ABN5VK69_9ACTN</name>
<reference evidence="2 3" key="2">
    <citation type="journal article" date="2023" name="ChemBioChem">
        <title>Acyltransferase Domain Exchange between Two Independent Type I Polyketide Synthases in the Same Producer Strain of Macrolide Antibiotics.</title>
        <authorList>
            <person name="Kudo F."/>
            <person name="Kishikawa K."/>
            <person name="Tsuboi K."/>
            <person name="Kido T."/>
            <person name="Usui T."/>
            <person name="Hashimoto J."/>
            <person name="Shin-Ya K."/>
            <person name="Miyanaga A."/>
            <person name="Eguchi T."/>
        </authorList>
    </citation>
    <scope>NUCLEOTIDE SEQUENCE [LARGE SCALE GENOMIC DNA]</scope>
    <source>
        <strain evidence="2 3">A-8890</strain>
    </source>
</reference>
<organism evidence="2 3">
    <name type="scientific">Streptomyces graminofaciens</name>
    <dbReference type="NCBI Taxonomy" id="68212"/>
    <lineage>
        <taxon>Bacteria</taxon>
        <taxon>Bacillati</taxon>
        <taxon>Actinomycetota</taxon>
        <taxon>Actinomycetes</taxon>
        <taxon>Kitasatosporales</taxon>
        <taxon>Streptomycetaceae</taxon>
        <taxon>Streptomyces</taxon>
    </lineage>
</organism>
<dbReference type="Proteomes" id="UP001321542">
    <property type="component" value="Chromosome"/>
</dbReference>
<sequence length="541" mass="57822">MSELFAQLFKQDFSDLTAAASSWQKLAKALADTQTGSGKRVTGPLHKAGWSGVSAHYGFDAMEATESKLGTANANAQLIATTLDTLNTKLQGAQRKLRSAVADAEEAGHKVRDDDGWVEPKQAVDPKYHNDPDYAGIQQQANAGLGDFRARIEAAVSEATTVSDEAAGILYQIDPFDLDKRYGGAHAQEDAARVAEFAGINKKDIPDGKDPKRAAEWWADLGAEKQHLYLAAFPDQLGALDGLPAPTRDQANRTVLDMRLNDYALREGDLGYHDRYSYRSLSALKDRLDESDTAPAHKQLHLLGFSTEGDGRAIVAVGNPDTAKHTAVMVPGTSNQLDNVGSQIDRVNKLQDSAGAWSEGQGKDVAVISWLDYNAPEANFTADDPELNLGIATDGRAQDGAGDLRNFTHGLRAAHEGERGHLTVLAHSYGSTTAGAADAGGRGLDTDDLVVVGSPGLTVDRADQLHVDPKHLYVGAASNDGVVNWTADKTLGADPKEADFGAQRMYVDTDGHSGYWDDSSQSLNNQGRIIAGLTPDNTPRP</sequence>
<dbReference type="EMBL" id="AP018448">
    <property type="protein sequence ID" value="BBC33818.1"/>
    <property type="molecule type" value="Genomic_DNA"/>
</dbReference>
<dbReference type="RefSeq" id="WP_286253578.1">
    <property type="nucleotide sequence ID" value="NZ_AP018448.1"/>
</dbReference>
<accession>A0ABN5VK69</accession>
<evidence type="ECO:0000313" key="3">
    <source>
        <dbReference type="Proteomes" id="UP001321542"/>
    </source>
</evidence>
<reference evidence="2 3" key="1">
    <citation type="journal article" date="2010" name="ChemBioChem">
        <title>Cloning and characterization of the biosynthetic gene cluster of 16-membered macrolide antibiotic FD-891: involvement of a dual functional cytochrome P450 monooxygenase catalyzing epoxidation and hydroxylation.</title>
        <authorList>
            <person name="Kudo F."/>
            <person name="Motegi A."/>
            <person name="Mizoue K."/>
            <person name="Eguchi T."/>
        </authorList>
    </citation>
    <scope>NUCLEOTIDE SEQUENCE [LARGE SCALE GENOMIC DNA]</scope>
    <source>
        <strain evidence="2 3">A-8890</strain>
    </source>
</reference>
<dbReference type="Pfam" id="PF06259">
    <property type="entry name" value="Abhydrolase_8"/>
    <property type="match status" value="1"/>
</dbReference>
<feature type="domain" description="DUF1023" evidence="1">
    <location>
        <begin position="309"/>
        <end position="484"/>
    </location>
</feature>
<dbReference type="InterPro" id="IPR010427">
    <property type="entry name" value="DUF1023"/>
</dbReference>
<evidence type="ECO:0000259" key="1">
    <source>
        <dbReference type="Pfam" id="PF06259"/>
    </source>
</evidence>
<proteinExistence type="predicted"/>
<gene>
    <name evidence="2" type="ORF">SGFS_051120</name>
</gene>
<evidence type="ECO:0000313" key="2">
    <source>
        <dbReference type="EMBL" id="BBC33818.1"/>
    </source>
</evidence>
<protein>
    <recommendedName>
        <fullName evidence="1">DUF1023 domain-containing protein</fullName>
    </recommendedName>
</protein>
<keyword evidence="3" id="KW-1185">Reference proteome</keyword>